<evidence type="ECO:0000313" key="1">
    <source>
        <dbReference type="EMBL" id="CDH45690.1"/>
    </source>
</evidence>
<keyword evidence="2" id="KW-1185">Reference proteome</keyword>
<reference evidence="1 2" key="1">
    <citation type="journal article" date="2014" name="ISME J.">
        <title>Candidatus Competibacter-lineage genomes retrieved from metagenomes reveal functional metabolic diversity.</title>
        <authorList>
            <person name="McIlroy S.J."/>
            <person name="Albertsen M."/>
            <person name="Andresen E.K."/>
            <person name="Saunders A.M."/>
            <person name="Kristiansen R."/>
            <person name="Stokholm-Bjerregaard M."/>
            <person name="Nielsen K.L."/>
            <person name="Nielsen P.H."/>
        </authorList>
    </citation>
    <scope>NUCLEOTIDE SEQUENCE [LARGE SCALE GENOMIC DNA]</scope>
    <source>
        <strain evidence="1 2">Run_B_J11</strain>
    </source>
</reference>
<dbReference type="InterPro" id="IPR012292">
    <property type="entry name" value="Globin/Proto"/>
</dbReference>
<dbReference type="AlphaFoldDB" id="A0A7U7J4U7"/>
<accession>A0A7U7J4U7</accession>
<dbReference type="GO" id="GO:0020037">
    <property type="term" value="F:heme binding"/>
    <property type="evidence" value="ECO:0007669"/>
    <property type="project" value="InterPro"/>
</dbReference>
<evidence type="ECO:0008006" key="3">
    <source>
        <dbReference type="Google" id="ProtNLM"/>
    </source>
</evidence>
<comment type="caution">
    <text evidence="1">The sequence shown here is derived from an EMBL/GenBank/DDBJ whole genome shotgun (WGS) entry which is preliminary data.</text>
</comment>
<dbReference type="GO" id="GO:0019825">
    <property type="term" value="F:oxygen binding"/>
    <property type="evidence" value="ECO:0007669"/>
    <property type="project" value="InterPro"/>
</dbReference>
<name>A0A7U7J4U7_9GAMM</name>
<evidence type="ECO:0000313" key="2">
    <source>
        <dbReference type="Proteomes" id="UP000019184"/>
    </source>
</evidence>
<dbReference type="EMBL" id="CBTK010000200">
    <property type="protein sequence ID" value="CDH45690.1"/>
    <property type="molecule type" value="Genomic_DNA"/>
</dbReference>
<protein>
    <recommendedName>
        <fullName evidence="3">Globin-sensor domain-containing protein</fullName>
    </recommendedName>
</protein>
<organism evidence="1 2">
    <name type="scientific">Candidatus Contendobacter odensis Run_B_J11</name>
    <dbReference type="NCBI Taxonomy" id="1400861"/>
    <lineage>
        <taxon>Bacteria</taxon>
        <taxon>Pseudomonadati</taxon>
        <taxon>Pseudomonadota</taxon>
        <taxon>Gammaproteobacteria</taxon>
        <taxon>Candidatus Competibacteraceae</taxon>
        <taxon>Candidatus Contendibacter</taxon>
    </lineage>
</organism>
<dbReference type="OrthoDB" id="9780134at2"/>
<sequence length="195" mass="21648">MNTPVQISGEEEVARPALAGFPDRAEVELLLNIGLFSPDDEIALRKGWRILKEQTDDYLDMVLGMVAAHPALVTALAALRGEEPATALDGATTARRRFRQWLFETCYFPQEPPWLKQLYSEQSPPDSSAQSSPTLLPGFRHAVALAYPLVATARPFLAADGRSPQDIERMQHALLKAILLQVALLSKLYVRQGLW</sequence>
<dbReference type="RefSeq" id="WP_034433648.1">
    <property type="nucleotide sequence ID" value="NZ_CBTK010000200.1"/>
</dbReference>
<gene>
    <name evidence="1" type="ORF">BN874_2790004</name>
</gene>
<proteinExistence type="predicted"/>
<dbReference type="Gene3D" id="1.10.490.10">
    <property type="entry name" value="Globins"/>
    <property type="match status" value="1"/>
</dbReference>
<dbReference type="Proteomes" id="UP000019184">
    <property type="component" value="Unassembled WGS sequence"/>
</dbReference>